<dbReference type="InterPro" id="IPR057279">
    <property type="entry name" value="MGAT4"/>
</dbReference>
<dbReference type="Pfam" id="PF04666">
    <property type="entry name" value="MGAT4_cons"/>
    <property type="match status" value="1"/>
</dbReference>
<organism evidence="2 3">
    <name type="scientific">Meloidogyne hapla</name>
    <name type="common">Root-knot nematode worm</name>
    <dbReference type="NCBI Taxonomy" id="6305"/>
    <lineage>
        <taxon>Eukaryota</taxon>
        <taxon>Metazoa</taxon>
        <taxon>Ecdysozoa</taxon>
        <taxon>Nematoda</taxon>
        <taxon>Chromadorea</taxon>
        <taxon>Rhabditida</taxon>
        <taxon>Tylenchina</taxon>
        <taxon>Tylenchomorpha</taxon>
        <taxon>Tylenchoidea</taxon>
        <taxon>Meloidogynidae</taxon>
        <taxon>Meloidogyninae</taxon>
        <taxon>Meloidogyne</taxon>
    </lineage>
</organism>
<proteinExistence type="predicted"/>
<evidence type="ECO:0000313" key="3">
    <source>
        <dbReference type="WBParaSite" id="MhA1_Contig2486.frz3.gene1"/>
    </source>
</evidence>
<dbReference type="GO" id="GO:0005783">
    <property type="term" value="C:endoplasmic reticulum"/>
    <property type="evidence" value="ECO:0007669"/>
    <property type="project" value="TreeGrafter"/>
</dbReference>
<feature type="domain" description="MGAT4 conserved region" evidence="1">
    <location>
        <begin position="91"/>
        <end position="260"/>
    </location>
</feature>
<protein>
    <recommendedName>
        <fullName evidence="1">MGAT4 conserved region domain-containing protein</fullName>
    </recommendedName>
</protein>
<sequence>MLTFFLIARRHYIIKEKDFKNIDLEEMEENTKENTKEEYSENFNFKEMWKLSTEKIKSEESESKELIDDLSNLITTRSQSQIEKSTLIDLLTHLKLNNLKTLNSQVLINCTKILRSPPEIVLMIPSTYREGQNYLINTTQNLLNNIAEEELHLIQIIILISENPWDVKMKEKKENITKLINKNFKKEINKGILEVISPPIEFFPPNLEKTKPTLGDPPLRMIWRTKQNLDYAFAMLHVLNSKPNTKYYVQLEDDIITVPGKYFLKNYLNN</sequence>
<keyword evidence="2" id="KW-1185">Reference proteome</keyword>
<evidence type="ECO:0000313" key="2">
    <source>
        <dbReference type="Proteomes" id="UP000095281"/>
    </source>
</evidence>
<reference evidence="3" key="1">
    <citation type="submission" date="2016-11" db="UniProtKB">
        <authorList>
            <consortium name="WormBaseParasite"/>
        </authorList>
    </citation>
    <scope>IDENTIFICATION</scope>
</reference>
<dbReference type="OMA" id="IARRHYI"/>
<dbReference type="AlphaFoldDB" id="A0A1I8BH48"/>
<evidence type="ECO:0000259" key="1">
    <source>
        <dbReference type="Pfam" id="PF04666"/>
    </source>
</evidence>
<dbReference type="GO" id="GO:0005793">
    <property type="term" value="C:endoplasmic reticulum-Golgi intermediate compartment"/>
    <property type="evidence" value="ECO:0007669"/>
    <property type="project" value="TreeGrafter"/>
</dbReference>
<dbReference type="GO" id="GO:0005795">
    <property type="term" value="C:Golgi stack"/>
    <property type="evidence" value="ECO:0007669"/>
    <property type="project" value="TreeGrafter"/>
</dbReference>
<accession>A0A1I8BH48</accession>
<dbReference type="InterPro" id="IPR006759">
    <property type="entry name" value="Glyco_transf_54"/>
</dbReference>
<dbReference type="WBParaSite" id="MhA1_Contig2486.frz3.gene1">
    <property type="protein sequence ID" value="MhA1_Contig2486.frz3.gene1"/>
    <property type="gene ID" value="MhA1_Contig2486.frz3.gene1"/>
</dbReference>
<dbReference type="GO" id="GO:0006487">
    <property type="term" value="P:protein N-linked glycosylation"/>
    <property type="evidence" value="ECO:0007669"/>
    <property type="project" value="TreeGrafter"/>
</dbReference>
<dbReference type="PANTHER" id="PTHR12062:SF9">
    <property type="entry name" value="ALPHA-1,3-MANNOSYL-GLYCOPROTEIN 4-BETA-N-ACETYLGLUCOSAMINYLTRANSFERASE A, ISOFORM A"/>
    <property type="match status" value="1"/>
</dbReference>
<dbReference type="PANTHER" id="PTHR12062">
    <property type="entry name" value="N-ACETYLGLUCOSAMINYLTRANSFERASE VI"/>
    <property type="match status" value="1"/>
</dbReference>
<dbReference type="Proteomes" id="UP000095281">
    <property type="component" value="Unplaced"/>
</dbReference>
<dbReference type="GO" id="GO:0008375">
    <property type="term" value="F:acetylglucosaminyltransferase activity"/>
    <property type="evidence" value="ECO:0007669"/>
    <property type="project" value="TreeGrafter"/>
</dbReference>
<name>A0A1I8BH48_MELHA</name>